<evidence type="ECO:0000313" key="3">
    <source>
        <dbReference type="Proteomes" id="UP001217918"/>
    </source>
</evidence>
<name>A0AAD9IAI5_9PEZI</name>
<accession>A0AAD9IAI5</accession>
<organism evidence="2 3">
    <name type="scientific">Phyllachora maydis</name>
    <dbReference type="NCBI Taxonomy" id="1825666"/>
    <lineage>
        <taxon>Eukaryota</taxon>
        <taxon>Fungi</taxon>
        <taxon>Dikarya</taxon>
        <taxon>Ascomycota</taxon>
        <taxon>Pezizomycotina</taxon>
        <taxon>Sordariomycetes</taxon>
        <taxon>Sordariomycetidae</taxon>
        <taxon>Phyllachorales</taxon>
        <taxon>Phyllachoraceae</taxon>
        <taxon>Phyllachora</taxon>
    </lineage>
</organism>
<evidence type="ECO:0000256" key="1">
    <source>
        <dbReference type="SAM" id="Phobius"/>
    </source>
</evidence>
<keyword evidence="3" id="KW-1185">Reference proteome</keyword>
<dbReference type="EMBL" id="JAQQPM010000006">
    <property type="protein sequence ID" value="KAK2073242.1"/>
    <property type="molecule type" value="Genomic_DNA"/>
</dbReference>
<evidence type="ECO:0000313" key="2">
    <source>
        <dbReference type="EMBL" id="KAK2073242.1"/>
    </source>
</evidence>
<keyword evidence="1" id="KW-0472">Membrane</keyword>
<feature type="transmembrane region" description="Helical" evidence="1">
    <location>
        <begin position="56"/>
        <end position="74"/>
    </location>
</feature>
<sequence>MPQVRFASDGDMGHERRYTTKIIVTTLVSAVLATIAVKMRLRQRFSQRTFLSPDDYLIAAGLLCTLALEAIIMFEVTGDPPGNDKRSVPKRRVSA</sequence>
<comment type="caution">
    <text evidence="2">The sequence shown here is derived from an EMBL/GenBank/DDBJ whole genome shotgun (WGS) entry which is preliminary data.</text>
</comment>
<proteinExistence type="predicted"/>
<keyword evidence="1" id="KW-0812">Transmembrane</keyword>
<feature type="transmembrane region" description="Helical" evidence="1">
    <location>
        <begin position="18"/>
        <end position="36"/>
    </location>
</feature>
<keyword evidence="1" id="KW-1133">Transmembrane helix</keyword>
<dbReference type="AlphaFoldDB" id="A0AAD9IAI5"/>
<dbReference type="Proteomes" id="UP001217918">
    <property type="component" value="Unassembled WGS sequence"/>
</dbReference>
<reference evidence="2" key="1">
    <citation type="journal article" date="2023" name="Mol. Plant Microbe Interact.">
        <title>Elucidating the Obligate Nature and Biological Capacity of an Invasive Fungal Corn Pathogen.</title>
        <authorList>
            <person name="MacCready J.S."/>
            <person name="Roggenkamp E.M."/>
            <person name="Gdanetz K."/>
            <person name="Chilvers M.I."/>
        </authorList>
    </citation>
    <scope>NUCLEOTIDE SEQUENCE</scope>
    <source>
        <strain evidence="2">PM02</strain>
    </source>
</reference>
<gene>
    <name evidence="2" type="ORF">P8C59_007536</name>
</gene>
<protein>
    <submittedName>
        <fullName evidence="2">Uncharacterized protein</fullName>
    </submittedName>
</protein>